<reference evidence="3 4" key="2">
    <citation type="submission" date="2018-11" db="EMBL/GenBank/DDBJ databases">
        <authorList>
            <consortium name="Pathogen Informatics"/>
        </authorList>
    </citation>
    <scope>NUCLEOTIDE SEQUENCE [LARGE SCALE GENOMIC DNA]</scope>
    <source>
        <strain evidence="3 4">Egypt</strain>
    </source>
</reference>
<feature type="domain" description="DNA-directed DNA polymerase family B exonuclease" evidence="2">
    <location>
        <begin position="87"/>
        <end position="146"/>
    </location>
</feature>
<evidence type="ECO:0000313" key="3">
    <source>
        <dbReference type="EMBL" id="VDP95267.1"/>
    </source>
</evidence>
<gene>
    <name evidence="3" type="ORF">ECPE_LOCUS17911</name>
</gene>
<dbReference type="GO" id="GO:0003887">
    <property type="term" value="F:DNA-directed DNA polymerase activity"/>
    <property type="evidence" value="ECO:0007669"/>
    <property type="project" value="TreeGrafter"/>
</dbReference>
<reference evidence="5" key="1">
    <citation type="submission" date="2016-06" db="UniProtKB">
        <authorList>
            <consortium name="WormBaseParasite"/>
        </authorList>
    </citation>
    <scope>IDENTIFICATION</scope>
</reference>
<dbReference type="GO" id="GO:0006273">
    <property type="term" value="P:lagging strand elongation"/>
    <property type="evidence" value="ECO:0007669"/>
    <property type="project" value="TreeGrafter"/>
</dbReference>
<dbReference type="InterPro" id="IPR006133">
    <property type="entry name" value="DNA-dir_DNA_pol_B_exonuc"/>
</dbReference>
<accession>A0A183BFC6</accession>
<dbReference type="PANTHER" id="PTHR45861:SF1">
    <property type="entry name" value="DNA POLYMERASE ALPHA CATALYTIC SUBUNIT"/>
    <property type="match status" value="1"/>
</dbReference>
<dbReference type="AlphaFoldDB" id="A0A183BFC6"/>
<evidence type="ECO:0000313" key="5">
    <source>
        <dbReference type="WBParaSite" id="ECPE_0001795601-mRNA-1"/>
    </source>
</evidence>
<dbReference type="InterPro" id="IPR036397">
    <property type="entry name" value="RNaseH_sf"/>
</dbReference>
<proteinExistence type="predicted"/>
<feature type="region of interest" description="Disordered" evidence="1">
    <location>
        <begin position="55"/>
        <end position="85"/>
    </location>
</feature>
<dbReference type="InterPro" id="IPR012337">
    <property type="entry name" value="RNaseH-like_sf"/>
</dbReference>
<dbReference type="GO" id="GO:0006272">
    <property type="term" value="P:leading strand elongation"/>
    <property type="evidence" value="ECO:0007669"/>
    <property type="project" value="TreeGrafter"/>
</dbReference>
<dbReference type="GO" id="GO:1902975">
    <property type="term" value="P:mitotic DNA replication initiation"/>
    <property type="evidence" value="ECO:0007669"/>
    <property type="project" value="TreeGrafter"/>
</dbReference>
<dbReference type="EMBL" id="UZAN01072713">
    <property type="protein sequence ID" value="VDP95267.1"/>
    <property type="molecule type" value="Genomic_DNA"/>
</dbReference>
<evidence type="ECO:0000256" key="1">
    <source>
        <dbReference type="SAM" id="MobiDB-lite"/>
    </source>
</evidence>
<dbReference type="OrthoDB" id="6250669at2759"/>
<name>A0A183BFC6_9TREM</name>
<dbReference type="GO" id="GO:0003697">
    <property type="term" value="F:single-stranded DNA binding"/>
    <property type="evidence" value="ECO:0007669"/>
    <property type="project" value="TreeGrafter"/>
</dbReference>
<organism evidence="5">
    <name type="scientific">Echinostoma caproni</name>
    <dbReference type="NCBI Taxonomy" id="27848"/>
    <lineage>
        <taxon>Eukaryota</taxon>
        <taxon>Metazoa</taxon>
        <taxon>Spiralia</taxon>
        <taxon>Lophotrochozoa</taxon>
        <taxon>Platyhelminthes</taxon>
        <taxon>Trematoda</taxon>
        <taxon>Digenea</taxon>
        <taxon>Plagiorchiida</taxon>
        <taxon>Echinostomata</taxon>
        <taxon>Echinostomatoidea</taxon>
        <taxon>Echinostomatidae</taxon>
        <taxon>Echinostoma</taxon>
    </lineage>
</organism>
<dbReference type="GO" id="GO:0003688">
    <property type="term" value="F:DNA replication origin binding"/>
    <property type="evidence" value="ECO:0007669"/>
    <property type="project" value="TreeGrafter"/>
</dbReference>
<dbReference type="PANTHER" id="PTHR45861">
    <property type="entry name" value="DNA POLYMERASE ALPHA CATALYTIC SUBUNIT"/>
    <property type="match status" value="1"/>
</dbReference>
<dbReference type="GO" id="GO:0003682">
    <property type="term" value="F:chromatin binding"/>
    <property type="evidence" value="ECO:0007669"/>
    <property type="project" value="TreeGrafter"/>
</dbReference>
<dbReference type="Pfam" id="PF03104">
    <property type="entry name" value="DNA_pol_B_exo1"/>
    <property type="match status" value="1"/>
</dbReference>
<keyword evidence="4" id="KW-1185">Reference proteome</keyword>
<dbReference type="GO" id="GO:0005658">
    <property type="term" value="C:alpha DNA polymerase:primase complex"/>
    <property type="evidence" value="ECO:0007669"/>
    <property type="project" value="TreeGrafter"/>
</dbReference>
<evidence type="ECO:0000313" key="4">
    <source>
        <dbReference type="Proteomes" id="UP000272942"/>
    </source>
</evidence>
<dbReference type="WBParaSite" id="ECPE_0001795601-mRNA-1">
    <property type="protein sequence ID" value="ECPE_0001795601-mRNA-1"/>
    <property type="gene ID" value="ECPE_0001795601"/>
</dbReference>
<dbReference type="Gene3D" id="3.30.420.10">
    <property type="entry name" value="Ribonuclease H-like superfamily/Ribonuclease H"/>
    <property type="match status" value="1"/>
</dbReference>
<sequence>MLIDHNYSLDRPVGQHLFQSHYLVLAPPKDAALPYDLRTKLPSFGAQYAPPAPTWLASASNETDTAKPSPARRNSTMSFNRVGGGGGIDVEQNERALLGRFLTRLHKLDPDLVIGHDLWGHQIELLVQRLQANKVAHWHRIGRLRRSAQF</sequence>
<dbReference type="Proteomes" id="UP000272942">
    <property type="component" value="Unassembled WGS sequence"/>
</dbReference>
<protein>
    <submittedName>
        <fullName evidence="5">DNA_pol_B_exo1 domain-containing protein</fullName>
    </submittedName>
</protein>
<evidence type="ECO:0000259" key="2">
    <source>
        <dbReference type="Pfam" id="PF03104"/>
    </source>
</evidence>
<dbReference type="SUPFAM" id="SSF53098">
    <property type="entry name" value="Ribonuclease H-like"/>
    <property type="match status" value="1"/>
</dbReference>